<reference evidence="1 2" key="1">
    <citation type="submission" date="2016-10" db="EMBL/GenBank/DDBJ databases">
        <authorList>
            <person name="de Groot N.N."/>
        </authorList>
    </citation>
    <scope>NUCLEOTIDE SEQUENCE [LARGE SCALE GENOMIC DNA]</scope>
    <source>
        <strain evidence="1 2">DSM 26656</strain>
    </source>
</reference>
<evidence type="ECO:0000313" key="2">
    <source>
        <dbReference type="Proteomes" id="UP000236743"/>
    </source>
</evidence>
<dbReference type="RefSeq" id="WP_160115665.1">
    <property type="nucleotide sequence ID" value="NZ_FNUY01000002.1"/>
</dbReference>
<dbReference type="Proteomes" id="UP000236743">
    <property type="component" value="Unassembled WGS sequence"/>
</dbReference>
<proteinExistence type="predicted"/>
<keyword evidence="2" id="KW-1185">Reference proteome</keyword>
<dbReference type="AlphaFoldDB" id="A0A1H5UTC8"/>
<gene>
    <name evidence="1" type="ORF">SAMN04488115_10211</name>
</gene>
<name>A0A1H5UTC8_9HYPH</name>
<organism evidence="1 2">
    <name type="scientific">Bosea lathyri</name>
    <dbReference type="NCBI Taxonomy" id="1036778"/>
    <lineage>
        <taxon>Bacteria</taxon>
        <taxon>Pseudomonadati</taxon>
        <taxon>Pseudomonadota</taxon>
        <taxon>Alphaproteobacteria</taxon>
        <taxon>Hyphomicrobiales</taxon>
        <taxon>Boseaceae</taxon>
        <taxon>Bosea</taxon>
    </lineage>
</organism>
<dbReference type="OrthoDB" id="7605652at2"/>
<accession>A0A1H5UTC8</accession>
<evidence type="ECO:0000313" key="1">
    <source>
        <dbReference type="EMBL" id="SEF78382.1"/>
    </source>
</evidence>
<protein>
    <submittedName>
        <fullName evidence="1">Uncharacterized protein</fullName>
    </submittedName>
</protein>
<sequence>MGDERRHESRPEDEHAILIRMLADAERLCRTTDPLLCGQAAQLRGRIAAMLEIATPPAVLLAEARS</sequence>
<dbReference type="EMBL" id="FNUY01000002">
    <property type="protein sequence ID" value="SEF78382.1"/>
    <property type="molecule type" value="Genomic_DNA"/>
</dbReference>